<reference evidence="8 9" key="1">
    <citation type="journal article" date="2018" name="Front. Plant Sci.">
        <title>Red Clover (Trifolium pratense) and Zigzag Clover (T. medium) - A Picture of Genomic Similarities and Differences.</title>
        <authorList>
            <person name="Dluhosova J."/>
            <person name="Istvanek J."/>
            <person name="Nedelnik J."/>
            <person name="Repkova J."/>
        </authorList>
    </citation>
    <scope>NUCLEOTIDE SEQUENCE [LARGE SCALE GENOMIC DNA]</scope>
    <source>
        <strain evidence="9">cv. 10/8</strain>
        <tissue evidence="8">Leaf</tissue>
    </source>
</reference>
<dbReference type="GO" id="GO:0005634">
    <property type="term" value="C:nucleus"/>
    <property type="evidence" value="ECO:0007669"/>
    <property type="project" value="UniProtKB-SubCell"/>
</dbReference>
<dbReference type="InterPro" id="IPR019440">
    <property type="entry name" value="MAU2"/>
</dbReference>
<dbReference type="GO" id="GO:0051301">
    <property type="term" value="P:cell division"/>
    <property type="evidence" value="ECO:0007669"/>
    <property type="project" value="UniProtKB-KW"/>
</dbReference>
<comment type="subcellular location">
    <subcellularLocation>
        <location evidence="1">Nucleus</location>
    </subcellularLocation>
</comment>
<evidence type="ECO:0000313" key="8">
    <source>
        <dbReference type="EMBL" id="MCI17607.1"/>
    </source>
</evidence>
<comment type="caution">
    <text evidence="8">The sequence shown here is derived from an EMBL/GenBank/DDBJ whole genome shotgun (WGS) entry which is preliminary data.</text>
</comment>
<keyword evidence="4" id="KW-0498">Mitosis</keyword>
<comment type="similarity">
    <text evidence="2">Belongs to the SCC4/mau-2 family.</text>
</comment>
<proteinExistence type="inferred from homology"/>
<organism evidence="8 9">
    <name type="scientific">Trifolium medium</name>
    <dbReference type="NCBI Taxonomy" id="97028"/>
    <lineage>
        <taxon>Eukaryota</taxon>
        <taxon>Viridiplantae</taxon>
        <taxon>Streptophyta</taxon>
        <taxon>Embryophyta</taxon>
        <taxon>Tracheophyta</taxon>
        <taxon>Spermatophyta</taxon>
        <taxon>Magnoliopsida</taxon>
        <taxon>eudicotyledons</taxon>
        <taxon>Gunneridae</taxon>
        <taxon>Pentapetalae</taxon>
        <taxon>rosids</taxon>
        <taxon>fabids</taxon>
        <taxon>Fabales</taxon>
        <taxon>Fabaceae</taxon>
        <taxon>Papilionoideae</taxon>
        <taxon>50 kb inversion clade</taxon>
        <taxon>NPAAA clade</taxon>
        <taxon>Hologalegina</taxon>
        <taxon>IRL clade</taxon>
        <taxon>Trifolieae</taxon>
        <taxon>Trifolium</taxon>
    </lineage>
</organism>
<evidence type="ECO:0000256" key="5">
    <source>
        <dbReference type="ARBA" id="ARBA00022829"/>
    </source>
</evidence>
<sequence>RRQCPGLLFYNELLHIFYRTRLCDYKNAAPHVDNLDAAVKADRKQTQHMQELVKELSALDQSLSRNDLHYRERAALSEKQAMIQEQLRNMNGFSSIGQESLEPVYFGNSRRTLGDKLQLAPPPIDGEWLPKSAVYALVDLIVVVFGRPKGLFKECGKR</sequence>
<evidence type="ECO:0000313" key="9">
    <source>
        <dbReference type="Proteomes" id="UP000265520"/>
    </source>
</evidence>
<feature type="non-terminal residue" evidence="8">
    <location>
        <position position="158"/>
    </location>
</feature>
<evidence type="ECO:0000256" key="4">
    <source>
        <dbReference type="ARBA" id="ARBA00022776"/>
    </source>
</evidence>
<dbReference type="Proteomes" id="UP000265520">
    <property type="component" value="Unassembled WGS sequence"/>
</dbReference>
<dbReference type="AlphaFoldDB" id="A0A392Q0V7"/>
<name>A0A392Q0V7_9FABA</name>
<accession>A0A392Q0V7</accession>
<evidence type="ECO:0000256" key="7">
    <source>
        <dbReference type="ARBA" id="ARBA00023306"/>
    </source>
</evidence>
<feature type="non-terminal residue" evidence="8">
    <location>
        <position position="1"/>
    </location>
</feature>
<dbReference type="GO" id="GO:0007059">
    <property type="term" value="P:chromosome segregation"/>
    <property type="evidence" value="ECO:0007669"/>
    <property type="project" value="UniProtKB-KW"/>
</dbReference>
<dbReference type="PANTHER" id="PTHR21394">
    <property type="entry name" value="MAU2 CHROMATID COHESION FACTOR HOMOLOG"/>
    <property type="match status" value="1"/>
</dbReference>
<dbReference type="GO" id="GO:0007064">
    <property type="term" value="P:mitotic sister chromatid cohesion"/>
    <property type="evidence" value="ECO:0007669"/>
    <property type="project" value="InterPro"/>
</dbReference>
<dbReference type="EMBL" id="LXQA010106238">
    <property type="protein sequence ID" value="MCI17607.1"/>
    <property type="molecule type" value="Genomic_DNA"/>
</dbReference>
<evidence type="ECO:0000256" key="3">
    <source>
        <dbReference type="ARBA" id="ARBA00022618"/>
    </source>
</evidence>
<keyword evidence="6" id="KW-0539">Nucleus</keyword>
<keyword evidence="5" id="KW-0159">Chromosome partition</keyword>
<evidence type="ECO:0000256" key="2">
    <source>
        <dbReference type="ARBA" id="ARBA00008585"/>
    </source>
</evidence>
<evidence type="ECO:0000256" key="6">
    <source>
        <dbReference type="ARBA" id="ARBA00023242"/>
    </source>
</evidence>
<keyword evidence="9" id="KW-1185">Reference proteome</keyword>
<keyword evidence="7" id="KW-0131">Cell cycle</keyword>
<keyword evidence="3" id="KW-0132">Cell division</keyword>
<evidence type="ECO:0000256" key="1">
    <source>
        <dbReference type="ARBA" id="ARBA00004123"/>
    </source>
</evidence>
<protein>
    <submittedName>
        <fullName evidence="8">MAU2 chromatid cohesion factor-like protein</fullName>
    </submittedName>
</protein>